<evidence type="ECO:0000313" key="10">
    <source>
        <dbReference type="EMBL" id="WWF04753.1"/>
    </source>
</evidence>
<keyword evidence="4" id="KW-0249">Electron transport</keyword>
<reference evidence="10 11" key="1">
    <citation type="submission" date="2022-09" db="EMBL/GenBank/DDBJ databases">
        <title>Complete genome sequence of Janibacter terrae strain COS04-44, PCL-degrading bacteria isolated from oil spilled coast.</title>
        <authorList>
            <person name="Park H."/>
            <person name="Kim J.Y."/>
            <person name="An S.H."/>
            <person name="Lee C.M."/>
            <person name="Weon H.-Y."/>
        </authorList>
    </citation>
    <scope>NUCLEOTIDE SEQUENCE [LARGE SCALE GENOMIC DNA]</scope>
    <source>
        <strain evidence="10 11">COS04-44</strain>
    </source>
</reference>
<comment type="similarity">
    <text evidence="8">Belongs to the Bfd family.</text>
</comment>
<proteinExistence type="inferred from homology"/>
<keyword evidence="3" id="KW-0479">Metal-binding</keyword>
<dbReference type="EMBL" id="CP104874">
    <property type="protein sequence ID" value="WWF04753.1"/>
    <property type="molecule type" value="Genomic_DNA"/>
</dbReference>
<dbReference type="PANTHER" id="PTHR37424">
    <property type="entry name" value="BACTERIOFERRITIN-ASSOCIATED FERREDOXIN"/>
    <property type="match status" value="1"/>
</dbReference>
<dbReference type="Proteomes" id="UP001381003">
    <property type="component" value="Chromosome"/>
</dbReference>
<dbReference type="Pfam" id="PF04324">
    <property type="entry name" value="Fer2_BFD"/>
    <property type="match status" value="1"/>
</dbReference>
<name>A0ABZ2FBU3_9MICO</name>
<sequence length="73" mass="7404">MIVCHCAVVGDRAIAEAAAQGATTLSRVCASTGAGRDCGACVFSVRQILCEHVGSEADHGLFTTSAEVHRAAS</sequence>
<keyword evidence="2" id="KW-0001">2Fe-2S</keyword>
<gene>
    <name evidence="10" type="ORF">N5P18_13875</name>
</gene>
<dbReference type="InterPro" id="IPR041854">
    <property type="entry name" value="BFD-like_2Fe2S-bd_dom_sf"/>
</dbReference>
<evidence type="ECO:0000256" key="8">
    <source>
        <dbReference type="ARBA" id="ARBA00046332"/>
    </source>
</evidence>
<keyword evidence="6" id="KW-0411">Iron-sulfur</keyword>
<evidence type="ECO:0000259" key="9">
    <source>
        <dbReference type="Pfam" id="PF04324"/>
    </source>
</evidence>
<keyword evidence="5" id="KW-0408">Iron</keyword>
<keyword evidence="11" id="KW-1185">Reference proteome</keyword>
<accession>A0ABZ2FBU3</accession>
<dbReference type="Gene3D" id="1.10.10.1100">
    <property type="entry name" value="BFD-like [2Fe-2S]-binding domain"/>
    <property type="match status" value="1"/>
</dbReference>
<evidence type="ECO:0000313" key="11">
    <source>
        <dbReference type="Proteomes" id="UP001381003"/>
    </source>
</evidence>
<organism evidence="10 11">
    <name type="scientific">Janibacter terrae</name>
    <dbReference type="NCBI Taxonomy" id="103817"/>
    <lineage>
        <taxon>Bacteria</taxon>
        <taxon>Bacillati</taxon>
        <taxon>Actinomycetota</taxon>
        <taxon>Actinomycetes</taxon>
        <taxon>Micrococcales</taxon>
        <taxon>Intrasporangiaceae</taxon>
        <taxon>Janibacter</taxon>
    </lineage>
</organism>
<dbReference type="InterPro" id="IPR052371">
    <property type="entry name" value="BFD-associated_ferredoxin"/>
</dbReference>
<dbReference type="RefSeq" id="WP_082807447.1">
    <property type="nucleotide sequence ID" value="NZ_CP104874.1"/>
</dbReference>
<keyword evidence="1" id="KW-0813">Transport</keyword>
<evidence type="ECO:0000256" key="6">
    <source>
        <dbReference type="ARBA" id="ARBA00023014"/>
    </source>
</evidence>
<evidence type="ECO:0000256" key="2">
    <source>
        <dbReference type="ARBA" id="ARBA00022714"/>
    </source>
</evidence>
<evidence type="ECO:0000256" key="7">
    <source>
        <dbReference type="ARBA" id="ARBA00039386"/>
    </source>
</evidence>
<evidence type="ECO:0000256" key="5">
    <source>
        <dbReference type="ARBA" id="ARBA00023004"/>
    </source>
</evidence>
<feature type="domain" description="BFD-like [2Fe-2S]-binding" evidence="9">
    <location>
        <begin position="2"/>
        <end position="49"/>
    </location>
</feature>
<protein>
    <recommendedName>
        <fullName evidence="7">Bacterioferritin-associated ferredoxin</fullName>
    </recommendedName>
</protein>
<dbReference type="PANTHER" id="PTHR37424:SF1">
    <property type="entry name" value="BACTERIOFERRITIN-ASSOCIATED FERREDOXIN"/>
    <property type="match status" value="1"/>
</dbReference>
<dbReference type="InterPro" id="IPR007419">
    <property type="entry name" value="BFD-like_2Fe2S-bd_dom"/>
</dbReference>
<evidence type="ECO:0000256" key="3">
    <source>
        <dbReference type="ARBA" id="ARBA00022723"/>
    </source>
</evidence>
<evidence type="ECO:0000256" key="4">
    <source>
        <dbReference type="ARBA" id="ARBA00022982"/>
    </source>
</evidence>
<evidence type="ECO:0000256" key="1">
    <source>
        <dbReference type="ARBA" id="ARBA00022448"/>
    </source>
</evidence>